<evidence type="ECO:0000256" key="1">
    <source>
        <dbReference type="ARBA" id="ARBA00034003"/>
    </source>
</evidence>
<evidence type="ECO:0000313" key="3">
    <source>
        <dbReference type="EMBL" id="MFC0273730.1"/>
    </source>
</evidence>
<sequence length="273" mass="31622">MFVSPMLLDKYPAPVNDKSWITELKLDGIRLLLSKFDNKIKLYTRHNNEISSRFPELINLDIPNGTILDGELIVANPSPDFDAVMRRFQSNYDTTPVQFVVFDIIYYKGEKVTNIPLIDRKALVEEAVPSDNYNIVPSKWIYGNAVEYFELTKQNQLEGIVQKKATSPYSINARSPNWRKVIAYSYYDFVLISGVRKEKFGVLLTSKEGKSLGIMEFAPPEVRKEIYRNSKLLKIEENKDFVFLDPLMKCKVKYRNLTKNGKLRIPSFVEWVS</sequence>
<dbReference type="InterPro" id="IPR012340">
    <property type="entry name" value="NA-bd_OB-fold"/>
</dbReference>
<dbReference type="Pfam" id="PF01068">
    <property type="entry name" value="DNA_ligase_A_M"/>
    <property type="match status" value="1"/>
</dbReference>
<dbReference type="InterPro" id="IPR012310">
    <property type="entry name" value="DNA_ligase_ATP-dep_cent"/>
</dbReference>
<dbReference type="Gene3D" id="2.40.50.140">
    <property type="entry name" value="Nucleic acid-binding proteins"/>
    <property type="match status" value="1"/>
</dbReference>
<organism evidence="3 4">
    <name type="scientific">Metabacillus herbersteinensis</name>
    <dbReference type="NCBI Taxonomy" id="283816"/>
    <lineage>
        <taxon>Bacteria</taxon>
        <taxon>Bacillati</taxon>
        <taxon>Bacillota</taxon>
        <taxon>Bacilli</taxon>
        <taxon>Bacillales</taxon>
        <taxon>Bacillaceae</taxon>
        <taxon>Metabacillus</taxon>
    </lineage>
</organism>
<comment type="caution">
    <text evidence="3">The sequence shown here is derived from an EMBL/GenBank/DDBJ whole genome shotgun (WGS) entry which is preliminary data.</text>
</comment>
<dbReference type="RefSeq" id="WP_378937447.1">
    <property type="nucleotide sequence ID" value="NZ_JBHLVO010000024.1"/>
</dbReference>
<dbReference type="CDD" id="cd07906">
    <property type="entry name" value="Adenylation_DNA_ligase_LigD_LigC"/>
    <property type="match status" value="1"/>
</dbReference>
<dbReference type="PROSITE" id="PS50160">
    <property type="entry name" value="DNA_LIGASE_A3"/>
    <property type="match status" value="1"/>
</dbReference>
<dbReference type="NCBIfam" id="NF005796">
    <property type="entry name" value="PRK07636.1"/>
    <property type="match status" value="1"/>
</dbReference>
<name>A0ABV6GJN8_9BACI</name>
<dbReference type="Proteomes" id="UP001589854">
    <property type="component" value="Unassembled WGS sequence"/>
</dbReference>
<dbReference type="EMBL" id="JBHLVO010000024">
    <property type="protein sequence ID" value="MFC0273730.1"/>
    <property type="molecule type" value="Genomic_DNA"/>
</dbReference>
<evidence type="ECO:0000259" key="2">
    <source>
        <dbReference type="PROSITE" id="PS50160"/>
    </source>
</evidence>
<reference evidence="3 4" key="1">
    <citation type="submission" date="2024-09" db="EMBL/GenBank/DDBJ databases">
        <authorList>
            <person name="Sun Q."/>
            <person name="Mori K."/>
        </authorList>
    </citation>
    <scope>NUCLEOTIDE SEQUENCE [LARGE SCALE GENOMIC DNA]</scope>
    <source>
        <strain evidence="3 4">CCM 7228</strain>
    </source>
</reference>
<dbReference type="GO" id="GO:0016874">
    <property type="term" value="F:ligase activity"/>
    <property type="evidence" value="ECO:0007669"/>
    <property type="project" value="UniProtKB-KW"/>
</dbReference>
<dbReference type="SUPFAM" id="SSF50249">
    <property type="entry name" value="Nucleic acid-binding proteins"/>
    <property type="match status" value="1"/>
</dbReference>
<accession>A0ABV6GJN8</accession>
<feature type="domain" description="ATP-dependent DNA ligase family profile" evidence="2">
    <location>
        <begin position="90"/>
        <end position="181"/>
    </location>
</feature>
<dbReference type="Gene3D" id="3.30.1490.70">
    <property type="match status" value="1"/>
</dbReference>
<dbReference type="PANTHER" id="PTHR45997:SF1">
    <property type="entry name" value="DNA LIGASE 4"/>
    <property type="match status" value="1"/>
</dbReference>
<keyword evidence="3" id="KW-0436">Ligase</keyword>
<comment type="catalytic activity">
    <reaction evidence="1">
        <text>ATP + (deoxyribonucleotide)n-3'-hydroxyl + 5'-phospho-(deoxyribonucleotide)m = (deoxyribonucleotide)n+m + AMP + diphosphate.</text>
        <dbReference type="EC" id="6.5.1.1"/>
    </reaction>
</comment>
<evidence type="ECO:0000313" key="4">
    <source>
        <dbReference type="Proteomes" id="UP001589854"/>
    </source>
</evidence>
<dbReference type="Gene3D" id="3.30.470.30">
    <property type="entry name" value="DNA ligase/mRNA capping enzyme"/>
    <property type="match status" value="1"/>
</dbReference>
<dbReference type="SUPFAM" id="SSF56091">
    <property type="entry name" value="DNA ligase/mRNA capping enzyme, catalytic domain"/>
    <property type="match status" value="1"/>
</dbReference>
<proteinExistence type="predicted"/>
<keyword evidence="4" id="KW-1185">Reference proteome</keyword>
<protein>
    <submittedName>
        <fullName evidence="3">RNA ligase family protein</fullName>
    </submittedName>
</protein>
<dbReference type="InterPro" id="IPR029710">
    <property type="entry name" value="LIG4"/>
</dbReference>
<dbReference type="PANTHER" id="PTHR45997">
    <property type="entry name" value="DNA LIGASE 4"/>
    <property type="match status" value="1"/>
</dbReference>
<gene>
    <name evidence="3" type="ORF">ACFFIX_20295</name>
</gene>